<keyword evidence="2" id="KW-0238">DNA-binding</keyword>
<evidence type="ECO:0000259" key="4">
    <source>
        <dbReference type="PROSITE" id="PS01124"/>
    </source>
</evidence>
<evidence type="ECO:0000256" key="3">
    <source>
        <dbReference type="ARBA" id="ARBA00023163"/>
    </source>
</evidence>
<dbReference type="Proteomes" id="UP001596110">
    <property type="component" value="Unassembled WGS sequence"/>
</dbReference>
<dbReference type="PANTHER" id="PTHR43280:SF10">
    <property type="entry name" value="REGULATORY PROTEIN POCR"/>
    <property type="match status" value="1"/>
</dbReference>
<evidence type="ECO:0000256" key="2">
    <source>
        <dbReference type="ARBA" id="ARBA00023125"/>
    </source>
</evidence>
<evidence type="ECO:0000313" key="6">
    <source>
        <dbReference type="Proteomes" id="UP001596110"/>
    </source>
</evidence>
<name>A0ABW0UG80_9STRE</name>
<protein>
    <submittedName>
        <fullName evidence="5">Helix-turn-helix domain-containing protein</fullName>
    </submittedName>
</protein>
<dbReference type="Gene3D" id="1.10.10.60">
    <property type="entry name" value="Homeodomain-like"/>
    <property type="match status" value="1"/>
</dbReference>
<keyword evidence="6" id="KW-1185">Reference proteome</keyword>
<dbReference type="Pfam" id="PF12833">
    <property type="entry name" value="HTH_18"/>
    <property type="match status" value="1"/>
</dbReference>
<dbReference type="Gene3D" id="3.20.20.80">
    <property type="entry name" value="Glycosidases"/>
    <property type="match status" value="1"/>
</dbReference>
<organism evidence="5 6">
    <name type="scientific">Streptococcus caledonicus</name>
    <dbReference type="NCBI Taxonomy" id="2614158"/>
    <lineage>
        <taxon>Bacteria</taxon>
        <taxon>Bacillati</taxon>
        <taxon>Bacillota</taxon>
        <taxon>Bacilli</taxon>
        <taxon>Lactobacillales</taxon>
        <taxon>Streptococcaceae</taxon>
        <taxon>Streptococcus</taxon>
    </lineage>
</organism>
<dbReference type="SMART" id="SM00342">
    <property type="entry name" value="HTH_ARAC"/>
    <property type="match status" value="1"/>
</dbReference>
<reference evidence="6" key="1">
    <citation type="journal article" date="2019" name="Int. J. Syst. Evol. Microbiol.">
        <title>The Global Catalogue of Microorganisms (GCM) 10K type strain sequencing project: providing services to taxonomists for standard genome sequencing and annotation.</title>
        <authorList>
            <consortium name="The Broad Institute Genomics Platform"/>
            <consortium name="The Broad Institute Genome Sequencing Center for Infectious Disease"/>
            <person name="Wu L."/>
            <person name="Ma J."/>
        </authorList>
    </citation>
    <scope>NUCLEOTIDE SEQUENCE [LARGE SCALE GENOMIC DNA]</scope>
    <source>
        <strain evidence="6">DT43</strain>
    </source>
</reference>
<dbReference type="RefSeq" id="WP_156806023.1">
    <property type="nucleotide sequence ID" value="NZ_JBHSOJ010000023.1"/>
</dbReference>
<keyword evidence="3" id="KW-0804">Transcription</keyword>
<proteinExistence type="predicted"/>
<dbReference type="InterPro" id="IPR018060">
    <property type="entry name" value="HTH_AraC"/>
</dbReference>
<dbReference type="InterPro" id="IPR017853">
    <property type="entry name" value="GH"/>
</dbReference>
<dbReference type="SUPFAM" id="SSF51445">
    <property type="entry name" value="(Trans)glycosidases"/>
    <property type="match status" value="1"/>
</dbReference>
<dbReference type="Gene3D" id="2.60.40.1500">
    <property type="entry name" value="Glycosyl hydrolase domain, family 39"/>
    <property type="match status" value="1"/>
</dbReference>
<dbReference type="PROSITE" id="PS01124">
    <property type="entry name" value="HTH_ARAC_FAMILY_2"/>
    <property type="match status" value="1"/>
</dbReference>
<feature type="domain" description="HTH araC/xylS-type" evidence="4">
    <location>
        <begin position="160"/>
        <end position="258"/>
    </location>
</feature>
<dbReference type="EMBL" id="JBHSOJ010000023">
    <property type="protein sequence ID" value="MFC5631646.1"/>
    <property type="molecule type" value="Genomic_DNA"/>
</dbReference>
<comment type="caution">
    <text evidence="5">The sequence shown here is derived from an EMBL/GenBank/DDBJ whole genome shotgun (WGS) entry which is preliminary data.</text>
</comment>
<evidence type="ECO:0000313" key="5">
    <source>
        <dbReference type="EMBL" id="MFC5631646.1"/>
    </source>
</evidence>
<dbReference type="PANTHER" id="PTHR43280">
    <property type="entry name" value="ARAC-FAMILY TRANSCRIPTIONAL REGULATOR"/>
    <property type="match status" value="1"/>
</dbReference>
<evidence type="ECO:0000256" key="1">
    <source>
        <dbReference type="ARBA" id="ARBA00023015"/>
    </source>
</evidence>
<gene>
    <name evidence="5" type="ORF">ACFPQ3_08745</name>
</gene>
<dbReference type="InterPro" id="IPR009057">
    <property type="entry name" value="Homeodomain-like_sf"/>
</dbReference>
<sequence>MKVTYPWEHVTISQLLQGGTYSHMSQDAQILYVLSGEVEIAALDYTMTFTMGEFFVVPNFSEFNLHFREVASRVYLLNFSYFTSTDEEIMEIFKGDSKSKGEAITSTLSTSLQQLLRLYYLNYETASYWEVNALYFQIIHKLERKYLIRVPREKGTLTKNLVARFINQQLTQEVTIEDLAKQFYVSKQTMTRFFKANFGKSLGKYLQEKRFEQLEKRLAETNLPINTLVYDLGFKNLNSFNRLFKATYGLSPSQWRRQYTRTRTTSVSPNVIEEIKNFQELLNEKTSRVSASVKNDLPSSVYHRIWNIEHPELLSFDNLEQISKVIIGDYIRLPFNLEYLSERQYLNLLSYFKERNLKCYIVVSGNHSEILVQLLKKYHTIYGYIATQDLVIEVCADLTHDDWLADYLRYYGIFKNEIKVSRCGLGNFSMYRPLDNVATDLKKATELRKIDFLALDACPLIKQHSKYSLRENIVLSSHVNRVFTSLSTFISNLKEYINELPLYLTAFNLTAHFTDNINDHLYHAGYYLAFLDKMSPLVEAIGYRNLFDGDSIGLTLQEFSGGNGLITRSGLLKSTLQAEKFSQALLPKVIGKGENIILTADDFDNITILAYNYQPMGDYYSSDKDMDIYQNQNYIFNMQSQSIQIGINDLRNGKYKVTFHIMDYENGNGVDVLKKYTGLKIIDDNMLHFIKQQYSPRIYQKEVTVTDQTLNEKIVLKPFEIVLISYEWINVI</sequence>
<accession>A0ABW0UG80</accession>
<keyword evidence="1" id="KW-0805">Transcription regulation</keyword>
<dbReference type="SUPFAM" id="SSF46689">
    <property type="entry name" value="Homeodomain-like"/>
    <property type="match status" value="2"/>
</dbReference>